<dbReference type="Pfam" id="PF09990">
    <property type="entry name" value="DUF2231"/>
    <property type="match status" value="1"/>
</dbReference>
<dbReference type="AlphaFoldDB" id="A0A0A0M3L7"/>
<dbReference type="STRING" id="1385515.GCA_000423325_01915"/>
<proteinExistence type="predicted"/>
<sequence length="147" mass="15076">MAVPATDLAWLFTGDGFWARLSLWLTGGGLVMGLLAAVFGIGDLLLLPEVRRKPAAWGHFIAAVMVLALAGVGLWLRLPDPGAAVWPWGLAHGLVTAGVLAVAGWLGGTLSFHHGVGVYGHRPHGSDDAASPGGAEENAGPSSIGRE</sequence>
<evidence type="ECO:0000256" key="2">
    <source>
        <dbReference type="SAM" id="Phobius"/>
    </source>
</evidence>
<feature type="region of interest" description="Disordered" evidence="1">
    <location>
        <begin position="123"/>
        <end position="147"/>
    </location>
</feature>
<dbReference type="InterPro" id="IPR019251">
    <property type="entry name" value="DUF2231_TM"/>
</dbReference>
<dbReference type="RefSeq" id="WP_081981064.1">
    <property type="nucleotide sequence ID" value="NZ_AVBH01000296.1"/>
</dbReference>
<dbReference type="eggNOG" id="COG4244">
    <property type="taxonomic scope" value="Bacteria"/>
</dbReference>
<feature type="non-terminal residue" evidence="4">
    <location>
        <position position="1"/>
    </location>
</feature>
<reference evidence="4 5" key="1">
    <citation type="submission" date="2013-08" db="EMBL/GenBank/DDBJ databases">
        <title>Genomic analysis of Lysobacter defluvii.</title>
        <authorList>
            <person name="Wang Q."/>
            <person name="Wang G."/>
        </authorList>
    </citation>
    <scope>NUCLEOTIDE SEQUENCE [LARGE SCALE GENOMIC DNA]</scope>
    <source>
        <strain evidence="4 5">IMMIB APB-9</strain>
    </source>
</reference>
<accession>A0A0A0M3L7</accession>
<feature type="transmembrane region" description="Helical" evidence="2">
    <location>
        <begin position="90"/>
        <end position="112"/>
    </location>
</feature>
<name>A0A0A0M3L7_9GAMM</name>
<gene>
    <name evidence="4" type="ORF">N791_08645</name>
</gene>
<evidence type="ECO:0000259" key="3">
    <source>
        <dbReference type="Pfam" id="PF09990"/>
    </source>
</evidence>
<organism evidence="4 5">
    <name type="scientific">Lysobacter defluvii IMMIB APB-9 = DSM 18482</name>
    <dbReference type="NCBI Taxonomy" id="1385515"/>
    <lineage>
        <taxon>Bacteria</taxon>
        <taxon>Pseudomonadati</taxon>
        <taxon>Pseudomonadota</taxon>
        <taxon>Gammaproteobacteria</taxon>
        <taxon>Lysobacterales</taxon>
        <taxon>Lysobacteraceae</taxon>
        <taxon>Novilysobacter</taxon>
    </lineage>
</organism>
<feature type="transmembrane region" description="Helical" evidence="2">
    <location>
        <begin position="59"/>
        <end position="78"/>
    </location>
</feature>
<evidence type="ECO:0000313" key="5">
    <source>
        <dbReference type="Proteomes" id="UP000030003"/>
    </source>
</evidence>
<dbReference type="EMBL" id="AVBH01000296">
    <property type="protein sequence ID" value="KGO97583.1"/>
    <property type="molecule type" value="Genomic_DNA"/>
</dbReference>
<keyword evidence="2" id="KW-1133">Transmembrane helix</keyword>
<evidence type="ECO:0000256" key="1">
    <source>
        <dbReference type="SAM" id="MobiDB-lite"/>
    </source>
</evidence>
<evidence type="ECO:0000313" key="4">
    <source>
        <dbReference type="EMBL" id="KGO97583.1"/>
    </source>
</evidence>
<feature type="transmembrane region" description="Helical" evidence="2">
    <location>
        <begin position="21"/>
        <end position="47"/>
    </location>
</feature>
<feature type="domain" description="DUF2231" evidence="3">
    <location>
        <begin position="5"/>
        <end position="118"/>
    </location>
</feature>
<keyword evidence="2" id="KW-0472">Membrane</keyword>
<dbReference type="Proteomes" id="UP000030003">
    <property type="component" value="Unassembled WGS sequence"/>
</dbReference>
<comment type="caution">
    <text evidence="4">The sequence shown here is derived from an EMBL/GenBank/DDBJ whole genome shotgun (WGS) entry which is preliminary data.</text>
</comment>
<dbReference type="OrthoDB" id="2873672at2"/>
<keyword evidence="2" id="KW-0812">Transmembrane</keyword>
<keyword evidence="5" id="KW-1185">Reference proteome</keyword>
<protein>
    <submittedName>
        <fullName evidence="4">Membrane protein</fullName>
    </submittedName>
</protein>